<accession>A0A3P7M6F0</accession>
<evidence type="ECO:0000313" key="1">
    <source>
        <dbReference type="EMBL" id="VDN19457.1"/>
    </source>
</evidence>
<dbReference type="OrthoDB" id="441517at2759"/>
<keyword evidence="2" id="KW-1185">Reference proteome</keyword>
<protein>
    <recommendedName>
        <fullName evidence="3">Peroxin-14</fullName>
    </recommendedName>
</protein>
<evidence type="ECO:0000313" key="2">
    <source>
        <dbReference type="Proteomes" id="UP000271889"/>
    </source>
</evidence>
<reference evidence="1 2" key="1">
    <citation type="submission" date="2018-11" db="EMBL/GenBank/DDBJ databases">
        <authorList>
            <consortium name="Pathogen Informatics"/>
        </authorList>
    </citation>
    <scope>NUCLEOTIDE SEQUENCE [LARGE SCALE GENOMIC DNA]</scope>
</reference>
<dbReference type="Proteomes" id="UP000271889">
    <property type="component" value="Unassembled WGS sequence"/>
</dbReference>
<gene>
    <name evidence="1" type="ORF">CGOC_LOCUS8571</name>
</gene>
<dbReference type="EMBL" id="UYRV01104414">
    <property type="protein sequence ID" value="VDN19457.1"/>
    <property type="molecule type" value="Genomic_DNA"/>
</dbReference>
<name>A0A3P7M6F0_CYLGO</name>
<evidence type="ECO:0008006" key="3">
    <source>
        <dbReference type="Google" id="ProtNLM"/>
    </source>
</evidence>
<sequence>MASFAQSVAVIGCVSYAGYRFLRSFVLPRFFDIPDPATEEVRQLQGQVNELQNSIKFVLDSVSQTTSMLAAQQQEISKALLSVSQRDTDISKVETGISTIKSLLLSHNNFAPILAPTATSAKLPSWQQVCKVSLQLTASVECCCVSLGGVIVLGSCYNLRLHDTSRKLQREFGRT</sequence>
<dbReference type="AlphaFoldDB" id="A0A3P7M6F0"/>
<proteinExistence type="predicted"/>
<organism evidence="1 2">
    <name type="scientific">Cylicostephanus goldi</name>
    <name type="common">Nematode worm</name>
    <dbReference type="NCBI Taxonomy" id="71465"/>
    <lineage>
        <taxon>Eukaryota</taxon>
        <taxon>Metazoa</taxon>
        <taxon>Ecdysozoa</taxon>
        <taxon>Nematoda</taxon>
        <taxon>Chromadorea</taxon>
        <taxon>Rhabditida</taxon>
        <taxon>Rhabditina</taxon>
        <taxon>Rhabditomorpha</taxon>
        <taxon>Strongyloidea</taxon>
        <taxon>Strongylidae</taxon>
        <taxon>Cylicostephanus</taxon>
    </lineage>
</organism>